<dbReference type="InterPro" id="IPR003688">
    <property type="entry name" value="TraG/VirD4"/>
</dbReference>
<dbReference type="InterPro" id="IPR051539">
    <property type="entry name" value="T4SS-coupling_protein"/>
</dbReference>
<dbReference type="PANTHER" id="PTHR37937:SF1">
    <property type="entry name" value="CONJUGATIVE TRANSFER: DNA TRANSPORT"/>
    <property type="match status" value="1"/>
</dbReference>
<accession>A0ABT8A510</accession>
<comment type="similarity">
    <text evidence="2">Belongs to the VirD4/TraG family.</text>
</comment>
<dbReference type="SUPFAM" id="SSF52540">
    <property type="entry name" value="P-loop containing nucleoside triphosphate hydrolases"/>
    <property type="match status" value="1"/>
</dbReference>
<gene>
    <name evidence="8" type="ORF">QWZ14_10935</name>
</gene>
<keyword evidence="9" id="KW-1185">Reference proteome</keyword>
<keyword evidence="4" id="KW-0812">Transmembrane</keyword>
<organism evidence="8 9">
    <name type="scientific">Paeniroseomonas aquatica</name>
    <dbReference type="NCBI Taxonomy" id="373043"/>
    <lineage>
        <taxon>Bacteria</taxon>
        <taxon>Pseudomonadati</taxon>
        <taxon>Pseudomonadota</taxon>
        <taxon>Alphaproteobacteria</taxon>
        <taxon>Acetobacterales</taxon>
        <taxon>Acetobacteraceae</taxon>
        <taxon>Paeniroseomonas</taxon>
    </lineage>
</organism>
<evidence type="ECO:0000256" key="6">
    <source>
        <dbReference type="ARBA" id="ARBA00023136"/>
    </source>
</evidence>
<evidence type="ECO:0000256" key="2">
    <source>
        <dbReference type="ARBA" id="ARBA00008806"/>
    </source>
</evidence>
<evidence type="ECO:0000313" key="8">
    <source>
        <dbReference type="EMBL" id="MDN3564877.1"/>
    </source>
</evidence>
<reference evidence="9" key="1">
    <citation type="journal article" date="2019" name="Int. J. Syst. Evol. Microbiol.">
        <title>The Global Catalogue of Microorganisms (GCM) 10K type strain sequencing project: providing services to taxonomists for standard genome sequencing and annotation.</title>
        <authorList>
            <consortium name="The Broad Institute Genomics Platform"/>
            <consortium name="The Broad Institute Genome Sequencing Center for Infectious Disease"/>
            <person name="Wu L."/>
            <person name="Ma J."/>
        </authorList>
    </citation>
    <scope>NUCLEOTIDE SEQUENCE [LARGE SCALE GENOMIC DNA]</scope>
    <source>
        <strain evidence="9">CECT 7131</strain>
    </source>
</reference>
<dbReference type="RefSeq" id="WP_290316688.1">
    <property type="nucleotide sequence ID" value="NZ_JAUFPN010000124.1"/>
</dbReference>
<keyword evidence="6" id="KW-0472">Membrane</keyword>
<feature type="region of interest" description="Disordered" evidence="7">
    <location>
        <begin position="395"/>
        <end position="430"/>
    </location>
</feature>
<dbReference type="NCBIfam" id="NF010394">
    <property type="entry name" value="PRK13822.1"/>
    <property type="match status" value="1"/>
</dbReference>
<evidence type="ECO:0000313" key="9">
    <source>
        <dbReference type="Proteomes" id="UP001529369"/>
    </source>
</evidence>
<evidence type="ECO:0000256" key="4">
    <source>
        <dbReference type="ARBA" id="ARBA00022692"/>
    </source>
</evidence>
<comment type="caution">
    <text evidence="8">The sequence shown here is derived from an EMBL/GenBank/DDBJ whole genome shotgun (WGS) entry which is preliminary data.</text>
</comment>
<dbReference type="Proteomes" id="UP001529369">
    <property type="component" value="Unassembled WGS sequence"/>
</dbReference>
<protein>
    <submittedName>
        <fullName evidence="8">Type IV secretory system conjugative DNA transfer family protein</fullName>
    </submittedName>
</protein>
<dbReference type="CDD" id="cd01127">
    <property type="entry name" value="TrwB_TraG_TraD_VirD4"/>
    <property type="match status" value="1"/>
</dbReference>
<keyword evidence="5" id="KW-1133">Transmembrane helix</keyword>
<evidence type="ECO:0000256" key="3">
    <source>
        <dbReference type="ARBA" id="ARBA00022475"/>
    </source>
</evidence>
<dbReference type="Pfam" id="PF02534">
    <property type="entry name" value="T4SS-DNA_transf"/>
    <property type="match status" value="1"/>
</dbReference>
<dbReference type="InterPro" id="IPR027417">
    <property type="entry name" value="P-loop_NTPase"/>
</dbReference>
<dbReference type="Gene3D" id="3.40.50.300">
    <property type="entry name" value="P-loop containing nucleotide triphosphate hydrolases"/>
    <property type="match status" value="1"/>
</dbReference>
<evidence type="ECO:0000256" key="5">
    <source>
        <dbReference type="ARBA" id="ARBA00022989"/>
    </source>
</evidence>
<sequence>MKEARNRFPGPHPDFGGVVVGEAYRVDQDKTVKLAFDPEKRETWGQGGKAALLVDPCKIGPTHSLVFAGSGGFKTVSAASTLVHWTGAAVVLDPSRELGPMLSTARANMGHKVVSLEPGTPGGVNVLDWIDVTQPLAETNVYAVVGWIIGEAEGGSTDADKFFRNWGKQLVACLLAHMLWDDTLPAAAKTLRTLRAGIVTPEDQMRDVLEGIHVGSRSPMASDIAGTIKKIVPETFSGIYGNATGDTAWLSVAAYADLVSGGAEGTKPCCHTTELTKGNLTVFLQIPLKVLRDTPAVGRVLVGALLNALYEADGAVQGRVLFMLDEVRRLGPMKILEIARDAGRKYGITLQLLYQAEDQLVEQWGRQGRNAWFDSVSWRMYAAVQNSDTAKSVSDAAGGHSVLAESEGTSGGSQGKPLEAGSRSKGTSTNRHEMARALIRPDELMQDVRGDETFVFARGSKPLRCGRAIYFRRPELRVAIETSRFHKQAAE</sequence>
<dbReference type="EMBL" id="JAUFPN010000124">
    <property type="protein sequence ID" value="MDN3564877.1"/>
    <property type="molecule type" value="Genomic_DNA"/>
</dbReference>
<evidence type="ECO:0000256" key="1">
    <source>
        <dbReference type="ARBA" id="ARBA00004651"/>
    </source>
</evidence>
<name>A0ABT8A510_9PROT</name>
<evidence type="ECO:0000256" key="7">
    <source>
        <dbReference type="SAM" id="MobiDB-lite"/>
    </source>
</evidence>
<proteinExistence type="inferred from homology"/>
<keyword evidence="3" id="KW-1003">Cell membrane</keyword>
<dbReference type="PANTHER" id="PTHR37937">
    <property type="entry name" value="CONJUGATIVE TRANSFER: DNA TRANSPORT"/>
    <property type="match status" value="1"/>
</dbReference>
<comment type="subcellular location">
    <subcellularLocation>
        <location evidence="1">Cell membrane</location>
        <topology evidence="1">Multi-pass membrane protein</topology>
    </subcellularLocation>
</comment>